<proteinExistence type="predicted"/>
<keyword evidence="1" id="KW-1185">Reference proteome</keyword>
<organism evidence="1 2">
    <name type="scientific">Panagrolaimus davidi</name>
    <dbReference type="NCBI Taxonomy" id="227884"/>
    <lineage>
        <taxon>Eukaryota</taxon>
        <taxon>Metazoa</taxon>
        <taxon>Ecdysozoa</taxon>
        <taxon>Nematoda</taxon>
        <taxon>Chromadorea</taxon>
        <taxon>Rhabditida</taxon>
        <taxon>Tylenchina</taxon>
        <taxon>Panagrolaimomorpha</taxon>
        <taxon>Panagrolaimoidea</taxon>
        <taxon>Panagrolaimidae</taxon>
        <taxon>Panagrolaimus</taxon>
    </lineage>
</organism>
<dbReference type="WBParaSite" id="PDA_v2.g12272.t1">
    <property type="protein sequence ID" value="PDA_v2.g12272.t1"/>
    <property type="gene ID" value="PDA_v2.g12272"/>
</dbReference>
<name>A0A914P346_9BILA</name>
<evidence type="ECO:0000313" key="2">
    <source>
        <dbReference type="WBParaSite" id="PDA_v2.g12272.t1"/>
    </source>
</evidence>
<reference evidence="2" key="1">
    <citation type="submission" date="2022-11" db="UniProtKB">
        <authorList>
            <consortium name="WormBaseParasite"/>
        </authorList>
    </citation>
    <scope>IDENTIFICATION</scope>
</reference>
<evidence type="ECO:0000313" key="1">
    <source>
        <dbReference type="Proteomes" id="UP000887578"/>
    </source>
</evidence>
<dbReference type="AlphaFoldDB" id="A0A914P346"/>
<accession>A0A914P346</accession>
<sequence>MDSSAIVSTPVFYGKRAWPGCPSKKQDWGYLESLIHYIAKYPSSAKVYQKMIQSCKYFFEKNPVLVASQLQAHEENVKCDICLNEADECNKGKCCVKNDIAKASSKIWLCDELGISDDAENFIPVLCSKLYRCEINHLKIWNKVIMFDDFQIFTSSAKEIMLSKNSVTYNDGKPVMLDKILECFHSVTEFDFTFDDYDVSMVNVSTMKNIMKLKNLGKMEGFGLYNLPESLSIEDISAFFKKFEHVNIVLRFNKNISVDYKNHLDALIDEIIESGAPNRYIGYDGQDEEKSEIMTNRWYVQ</sequence>
<dbReference type="Proteomes" id="UP000887578">
    <property type="component" value="Unplaced"/>
</dbReference>
<protein>
    <submittedName>
        <fullName evidence="2">Uncharacterized protein</fullName>
    </submittedName>
</protein>